<comment type="subcellular location">
    <subcellularLocation>
        <location evidence="1">Cell inner membrane</location>
        <topology evidence="1">Peripheral membrane protein</topology>
    </subcellularLocation>
</comment>
<evidence type="ECO:0000256" key="3">
    <source>
        <dbReference type="ARBA" id="ARBA00022448"/>
    </source>
</evidence>
<dbReference type="PROSITE" id="PS00211">
    <property type="entry name" value="ABC_TRANSPORTER_1"/>
    <property type="match status" value="1"/>
</dbReference>
<evidence type="ECO:0000256" key="4">
    <source>
        <dbReference type="ARBA" id="ARBA00022741"/>
    </source>
</evidence>
<dbReference type="CDD" id="cd03257">
    <property type="entry name" value="ABC_NikE_OppD_transporters"/>
    <property type="match status" value="1"/>
</dbReference>
<dbReference type="PROSITE" id="PS50893">
    <property type="entry name" value="ABC_TRANSPORTER_2"/>
    <property type="match status" value="1"/>
</dbReference>
<dbReference type="GO" id="GO:0015833">
    <property type="term" value="P:peptide transport"/>
    <property type="evidence" value="ECO:0007669"/>
    <property type="project" value="InterPro"/>
</dbReference>
<dbReference type="InterPro" id="IPR013563">
    <property type="entry name" value="Oligopep_ABC_C"/>
</dbReference>
<evidence type="ECO:0000256" key="5">
    <source>
        <dbReference type="ARBA" id="ARBA00022840"/>
    </source>
</evidence>
<keyword evidence="5 7" id="KW-0067">ATP-binding</keyword>
<evidence type="ECO:0000313" key="8">
    <source>
        <dbReference type="Proteomes" id="UP000192903"/>
    </source>
</evidence>
<dbReference type="AlphaFoldDB" id="A0A1X7ELL6"/>
<reference evidence="8" key="1">
    <citation type="submission" date="2017-04" db="EMBL/GenBank/DDBJ databases">
        <authorList>
            <person name="Varghese N."/>
            <person name="Submissions S."/>
        </authorList>
    </citation>
    <scope>NUCLEOTIDE SEQUENCE [LARGE SCALE GENOMIC DNA]</scope>
    <source>
        <strain evidence="8">B4P</strain>
    </source>
</reference>
<dbReference type="GO" id="GO:0005524">
    <property type="term" value="F:ATP binding"/>
    <property type="evidence" value="ECO:0007669"/>
    <property type="project" value="UniProtKB-KW"/>
</dbReference>
<dbReference type="FunFam" id="3.40.50.300:FF:000016">
    <property type="entry name" value="Oligopeptide ABC transporter ATP-binding component"/>
    <property type="match status" value="1"/>
</dbReference>
<dbReference type="GO" id="GO:0055085">
    <property type="term" value="P:transmembrane transport"/>
    <property type="evidence" value="ECO:0007669"/>
    <property type="project" value="UniProtKB-ARBA"/>
</dbReference>
<protein>
    <submittedName>
        <fullName evidence="7">Peptide/nickel transport system ATP-binding protein</fullName>
    </submittedName>
</protein>
<dbReference type="Pfam" id="PF08352">
    <property type="entry name" value="oligo_HPY"/>
    <property type="match status" value="1"/>
</dbReference>
<dbReference type="EMBL" id="FXAF01000006">
    <property type="protein sequence ID" value="SMF35666.1"/>
    <property type="molecule type" value="Genomic_DNA"/>
</dbReference>
<evidence type="ECO:0000256" key="2">
    <source>
        <dbReference type="ARBA" id="ARBA00005417"/>
    </source>
</evidence>
<dbReference type="SUPFAM" id="SSF52540">
    <property type="entry name" value="P-loop containing nucleoside triphosphate hydrolases"/>
    <property type="match status" value="1"/>
</dbReference>
<dbReference type="STRING" id="464029.SAMN02982989_1467"/>
<sequence>MTDAPMDAPMNAPLVSVSRLSKHYGGERRLIGGTVPLLKAVNNVSFDIAPGETLGLVGESGSGKSTTGRVLLQLEAPTDGDILYKGENITGLSKPALKSYRRDMQIIFQDPYASLNPRMTVGEFVAEPLDVHGLAGSRSERQDRVASLFSKVGLDPSFMKRYPHEFSGGQRQRVSIARAIALNPAFIVADEPITALDVSIQAQIVNLFQDLQDELGLTYLFIAHDLSMIRYLCHRVAVMLRGRIVEIGPCEAIFENPQHPYTRALLSAIPVPDPDIERNRRPIAFDVNANLPPEEAVLRPVGHGHFVLGV</sequence>
<dbReference type="InterPro" id="IPR003593">
    <property type="entry name" value="AAA+_ATPase"/>
</dbReference>
<organism evidence="7 8">
    <name type="scientific">Xaviernesmea oryzae</name>
    <dbReference type="NCBI Taxonomy" id="464029"/>
    <lineage>
        <taxon>Bacteria</taxon>
        <taxon>Pseudomonadati</taxon>
        <taxon>Pseudomonadota</taxon>
        <taxon>Alphaproteobacteria</taxon>
        <taxon>Hyphomicrobiales</taxon>
        <taxon>Rhizobiaceae</taxon>
        <taxon>Rhizobium/Agrobacterium group</taxon>
        <taxon>Xaviernesmea</taxon>
    </lineage>
</organism>
<dbReference type="SMART" id="SM00382">
    <property type="entry name" value="AAA"/>
    <property type="match status" value="1"/>
</dbReference>
<dbReference type="InterPro" id="IPR050319">
    <property type="entry name" value="ABC_transp_ATP-bind"/>
</dbReference>
<dbReference type="Proteomes" id="UP000192903">
    <property type="component" value="Unassembled WGS sequence"/>
</dbReference>
<dbReference type="Pfam" id="PF00005">
    <property type="entry name" value="ABC_tran"/>
    <property type="match status" value="1"/>
</dbReference>
<dbReference type="Gene3D" id="3.40.50.300">
    <property type="entry name" value="P-loop containing nucleotide triphosphate hydrolases"/>
    <property type="match status" value="1"/>
</dbReference>
<evidence type="ECO:0000256" key="1">
    <source>
        <dbReference type="ARBA" id="ARBA00004417"/>
    </source>
</evidence>
<proteinExistence type="inferred from homology"/>
<accession>A0A1X7ELL6</accession>
<comment type="similarity">
    <text evidence="2">Belongs to the ABC transporter superfamily.</text>
</comment>
<dbReference type="PANTHER" id="PTHR43776:SF7">
    <property type="entry name" value="D,D-DIPEPTIDE TRANSPORT ATP-BINDING PROTEIN DDPF-RELATED"/>
    <property type="match status" value="1"/>
</dbReference>
<feature type="domain" description="ABC transporter" evidence="6">
    <location>
        <begin position="15"/>
        <end position="266"/>
    </location>
</feature>
<dbReference type="InterPro" id="IPR017871">
    <property type="entry name" value="ABC_transporter-like_CS"/>
</dbReference>
<dbReference type="RefSeq" id="WP_234811103.1">
    <property type="nucleotide sequence ID" value="NZ_FXAF01000006.1"/>
</dbReference>
<dbReference type="PANTHER" id="PTHR43776">
    <property type="entry name" value="TRANSPORT ATP-BINDING PROTEIN"/>
    <property type="match status" value="1"/>
</dbReference>
<dbReference type="InterPro" id="IPR003439">
    <property type="entry name" value="ABC_transporter-like_ATP-bd"/>
</dbReference>
<evidence type="ECO:0000313" key="7">
    <source>
        <dbReference type="EMBL" id="SMF35666.1"/>
    </source>
</evidence>
<dbReference type="InterPro" id="IPR027417">
    <property type="entry name" value="P-loop_NTPase"/>
</dbReference>
<evidence type="ECO:0000259" key="6">
    <source>
        <dbReference type="PROSITE" id="PS50893"/>
    </source>
</evidence>
<keyword evidence="4" id="KW-0547">Nucleotide-binding</keyword>
<name>A0A1X7ELL6_9HYPH</name>
<keyword evidence="3" id="KW-0813">Transport</keyword>
<gene>
    <name evidence="7" type="ORF">SAMN02982989_1467</name>
</gene>
<keyword evidence="8" id="KW-1185">Reference proteome</keyword>
<dbReference type="GO" id="GO:0005886">
    <property type="term" value="C:plasma membrane"/>
    <property type="evidence" value="ECO:0007669"/>
    <property type="project" value="UniProtKB-SubCell"/>
</dbReference>
<dbReference type="GO" id="GO:0016887">
    <property type="term" value="F:ATP hydrolysis activity"/>
    <property type="evidence" value="ECO:0007669"/>
    <property type="project" value="InterPro"/>
</dbReference>